<dbReference type="InterPro" id="IPR027417">
    <property type="entry name" value="P-loop_NTPase"/>
</dbReference>
<evidence type="ECO:0008006" key="3">
    <source>
        <dbReference type="Google" id="ProtNLM"/>
    </source>
</evidence>
<gene>
    <name evidence="1" type="ORF">SXFG_00189</name>
</gene>
<name>G8EY48_9CAUD</name>
<reference evidence="1 2" key="1">
    <citation type="submission" date="2010-12" db="EMBL/GenBank/DDBJ databases">
        <title>The Genome Sequence of Synechococcus phage S-CAM8 0608SB47.</title>
        <authorList>
            <consortium name="The Broad Institute Genome Sequencing Platform"/>
            <person name="Henn M.R."/>
            <person name="Martiny J."/>
            <person name="Weihe C."/>
            <person name="Levin J."/>
            <person name="Malboeuf C."/>
            <person name="Casali M."/>
            <person name="Russ C."/>
            <person name="Lennon N."/>
            <person name="Chapman S.B."/>
            <person name="Erlich R."/>
            <person name="Young S.K."/>
            <person name="Yandava C."/>
            <person name="Zeng Q."/>
            <person name="Alvarado L."/>
            <person name="Anderson S."/>
            <person name="Berlin A."/>
            <person name="Chen Z."/>
            <person name="Freedman E."/>
            <person name="Gellesch M."/>
            <person name="Goldberg J."/>
            <person name="Green L."/>
            <person name="Griggs A."/>
            <person name="Gujja S."/>
            <person name="Heilman E.R."/>
            <person name="Heiman D."/>
            <person name="Hollinger A."/>
            <person name="Howarth C."/>
            <person name="Larson L."/>
            <person name="Mehta T."/>
            <person name="Pearson M."/>
            <person name="Roberts A."/>
            <person name="Ryan E."/>
            <person name="Saif S."/>
            <person name="Shea T."/>
            <person name="Shenoy N."/>
            <person name="Sisk P."/>
            <person name="Stolte C."/>
            <person name="Sykes S."/>
            <person name="White J."/>
            <person name="Haas B."/>
            <person name="Nusbaum C."/>
            <person name="Birren B."/>
        </authorList>
    </citation>
    <scope>NUCLEOTIDE SEQUENCE [LARGE SCALE GENOMIC DNA]</scope>
    <source>
        <strain evidence="1 2">0608SB47</strain>
    </source>
</reference>
<dbReference type="Proteomes" id="UP000297591">
    <property type="component" value="Segment"/>
</dbReference>
<accession>G8EY48</accession>
<dbReference type="Pfam" id="PF21448">
    <property type="entry name" value="DNMK"/>
    <property type="match status" value="1"/>
</dbReference>
<dbReference type="EMBL" id="JF974299">
    <property type="protein sequence ID" value="AET72738.1"/>
    <property type="molecule type" value="Genomic_DNA"/>
</dbReference>
<dbReference type="InterPro" id="IPR048444">
    <property type="entry name" value="DNMK"/>
</dbReference>
<dbReference type="SUPFAM" id="SSF52540">
    <property type="entry name" value="P-loop containing nucleoside triphosphate hydrolases"/>
    <property type="match status" value="1"/>
</dbReference>
<evidence type="ECO:0000313" key="1">
    <source>
        <dbReference type="EMBL" id="AET72738.1"/>
    </source>
</evidence>
<dbReference type="Gene3D" id="3.40.50.300">
    <property type="entry name" value="P-loop containing nucleotide triphosphate hydrolases"/>
    <property type="match status" value="1"/>
</dbReference>
<sequence length="174" mass="19065">MTRLIGLYSHAPGSGKSTVAQILDGVAFSFADPLRQFVAKTLTSLGHDGFDLVRNGKEQKIAGIGVTPRQMMQTLGTEWGRSCVHPELWVMIAESEATNWLRSVDVTFDDVRFPNEAEMIRRLGGELWLVDRPGVVYEGSHASEGALFDVLPDVVINNNGDLEQLRELVAGLVA</sequence>
<proteinExistence type="predicted"/>
<evidence type="ECO:0000313" key="2">
    <source>
        <dbReference type="Proteomes" id="UP000297591"/>
    </source>
</evidence>
<protein>
    <recommendedName>
        <fullName evidence="3">Deoxynucleotide monophosphate kinase</fullName>
    </recommendedName>
</protein>
<organism evidence="1 2">
    <name type="scientific">Synechococcus phage S-CAM8</name>
    <dbReference type="NCBI Taxonomy" id="754038"/>
    <lineage>
        <taxon>Viruses</taxon>
        <taxon>Duplodnaviria</taxon>
        <taxon>Heunggongvirae</taxon>
        <taxon>Uroviricota</taxon>
        <taxon>Caudoviricetes</taxon>
        <taxon>Pantevenvirales</taxon>
        <taxon>Kyanoviridae</taxon>
        <taxon>Neritesvirus</taxon>
        <taxon>Neritesvirus scam8</taxon>
    </lineage>
</organism>